<accession>A0A1I8ALP1</accession>
<dbReference type="InterPro" id="IPR026066">
    <property type="entry name" value="Headcase"/>
</dbReference>
<name>A0A1I8ALP1_9BILA</name>
<dbReference type="Proteomes" id="UP000095287">
    <property type="component" value="Unplaced"/>
</dbReference>
<evidence type="ECO:0000259" key="2">
    <source>
        <dbReference type="Pfam" id="PF15353"/>
    </source>
</evidence>
<feature type="compositionally biased region" description="Basic and acidic residues" evidence="1">
    <location>
        <begin position="164"/>
        <end position="186"/>
    </location>
</feature>
<dbReference type="AlphaFoldDB" id="A0A1I8ALP1"/>
<feature type="region of interest" description="Disordered" evidence="1">
    <location>
        <begin position="346"/>
        <end position="366"/>
    </location>
</feature>
<keyword evidence="3" id="KW-1185">Reference proteome</keyword>
<proteinExistence type="predicted"/>
<feature type="region of interest" description="Disordered" evidence="1">
    <location>
        <begin position="235"/>
        <end position="298"/>
    </location>
</feature>
<dbReference type="PANTHER" id="PTHR13425">
    <property type="entry name" value="HEADCASE PROTEIN"/>
    <property type="match status" value="1"/>
</dbReference>
<feature type="region of interest" description="Disordered" evidence="1">
    <location>
        <begin position="137"/>
        <end position="206"/>
    </location>
</feature>
<reference evidence="4" key="1">
    <citation type="submission" date="2016-11" db="UniProtKB">
        <authorList>
            <consortium name="WormBaseParasite"/>
        </authorList>
    </citation>
    <scope>IDENTIFICATION</scope>
</reference>
<evidence type="ECO:0000313" key="3">
    <source>
        <dbReference type="Proteomes" id="UP000095287"/>
    </source>
</evidence>
<evidence type="ECO:0000256" key="1">
    <source>
        <dbReference type="SAM" id="MobiDB-lite"/>
    </source>
</evidence>
<organism evidence="3 4">
    <name type="scientific">Steinernema glaseri</name>
    <dbReference type="NCBI Taxonomy" id="37863"/>
    <lineage>
        <taxon>Eukaryota</taxon>
        <taxon>Metazoa</taxon>
        <taxon>Ecdysozoa</taxon>
        <taxon>Nematoda</taxon>
        <taxon>Chromadorea</taxon>
        <taxon>Rhabditida</taxon>
        <taxon>Tylenchina</taxon>
        <taxon>Panagrolaimomorpha</taxon>
        <taxon>Strongyloidoidea</taxon>
        <taxon>Steinernematidae</taxon>
        <taxon>Steinernema</taxon>
    </lineage>
</organism>
<protein>
    <submittedName>
        <fullName evidence="4">Verprolin</fullName>
    </submittedName>
</protein>
<feature type="compositionally biased region" description="Basic and acidic residues" evidence="1">
    <location>
        <begin position="251"/>
        <end position="261"/>
    </location>
</feature>
<sequence>MGKKGRNHSAACEEQKDSKAKLNGCPIPLKKGCLVGFPLPTKEDGGLQMTCNNESCPFKGQLVHDRCLEALEETLIKGLEQTGSARGWSDAQRKSNLWGRRGIPLVQRNCRCPCDHGFSVLDMTAIEVEQMHARAQDVAAAPPVQQVPKKKKKNNNLPALNTGKGKDANRKVERRLLERDFFRDDDAPNVPNVPPPPPSNDPPIKKHVEPVVLRTDTAPAVNPWNTAKLPTVEPLDLSASIRGQPDYPELPGKKDHNEFSIHRPSPPLSVQAASETSDDLGSEESPSIPEQANDHAESDEFPLVSLAEFLTLKTSKNGKKRVPAPQVSASEKKWNKLKQVREFEIPEPEDCPPNRKSNNPWFTDDLEQKRKIYDSRPSEESLSNGVTINADITRPVTPSTPSSLQSDLLVECRELSSQVSQCVEYEELRRAMMAPIEPPTVPLSSSSLHLAPPPGFEHVTMLPPPPGFGHLNASLVSDLLPREANGSGLPDFSPEKRMNAKNVLLPSSSTSTSHEDYLSEFMKERILLYGQAGPYDGLFRGPSFFLGEELLATQKMSD</sequence>
<feature type="domain" description="Headcase N-terminal" evidence="2">
    <location>
        <begin position="47"/>
        <end position="118"/>
    </location>
</feature>
<dbReference type="InterPro" id="IPR054537">
    <property type="entry name" value="HECA_N"/>
</dbReference>
<dbReference type="WBParaSite" id="L893_g7005.t1">
    <property type="protein sequence ID" value="L893_g7005.t1"/>
    <property type="gene ID" value="L893_g7005"/>
</dbReference>
<dbReference type="PANTHER" id="PTHR13425:SF3">
    <property type="entry name" value="HEADCASE PROTEIN HOMOLOG"/>
    <property type="match status" value="1"/>
</dbReference>
<dbReference type="Pfam" id="PF15353">
    <property type="entry name" value="HECA_N"/>
    <property type="match status" value="1"/>
</dbReference>
<evidence type="ECO:0000313" key="4">
    <source>
        <dbReference type="WBParaSite" id="L893_g7005.t1"/>
    </source>
</evidence>
<feature type="compositionally biased region" description="Pro residues" evidence="1">
    <location>
        <begin position="191"/>
        <end position="201"/>
    </location>
</feature>